<dbReference type="Pfam" id="PF03635">
    <property type="entry name" value="Vps35"/>
    <property type="match status" value="1"/>
</dbReference>
<evidence type="ECO:0000313" key="2">
    <source>
        <dbReference type="Proteomes" id="UP000886595"/>
    </source>
</evidence>
<dbReference type="InterPro" id="IPR005378">
    <property type="entry name" value="Vps35"/>
</dbReference>
<organism evidence="1 2">
    <name type="scientific">Brassica carinata</name>
    <name type="common">Ethiopian mustard</name>
    <name type="synonym">Abyssinian cabbage</name>
    <dbReference type="NCBI Taxonomy" id="52824"/>
    <lineage>
        <taxon>Eukaryota</taxon>
        <taxon>Viridiplantae</taxon>
        <taxon>Streptophyta</taxon>
        <taxon>Embryophyta</taxon>
        <taxon>Tracheophyta</taxon>
        <taxon>Spermatophyta</taxon>
        <taxon>Magnoliopsida</taxon>
        <taxon>eudicotyledons</taxon>
        <taxon>Gunneridae</taxon>
        <taxon>Pentapetalae</taxon>
        <taxon>rosids</taxon>
        <taxon>malvids</taxon>
        <taxon>Brassicales</taxon>
        <taxon>Brassicaceae</taxon>
        <taxon>Brassiceae</taxon>
        <taxon>Brassica</taxon>
    </lineage>
</organism>
<dbReference type="GO" id="GO:0030906">
    <property type="term" value="C:retromer, cargo-selective complex"/>
    <property type="evidence" value="ECO:0007669"/>
    <property type="project" value="InterPro"/>
</dbReference>
<keyword evidence="2" id="KW-1185">Reference proteome</keyword>
<dbReference type="AlphaFoldDB" id="A0A8X7ULE4"/>
<gene>
    <name evidence="1" type="ORF">Bca52824_053101</name>
</gene>
<comment type="caution">
    <text evidence="1">The sequence shown here is derived from an EMBL/GenBank/DDBJ whole genome shotgun (WGS) entry which is preliminary data.</text>
</comment>
<dbReference type="PANTHER" id="PTHR11099">
    <property type="entry name" value="VACUOLAR SORTING PROTEIN 35"/>
    <property type="match status" value="1"/>
</dbReference>
<dbReference type="OrthoDB" id="10258141at2759"/>
<accession>A0A8X7ULE4</accession>
<dbReference type="GO" id="GO:0006886">
    <property type="term" value="P:intracellular protein transport"/>
    <property type="evidence" value="ECO:0007669"/>
    <property type="project" value="TreeGrafter"/>
</dbReference>
<reference evidence="1 2" key="1">
    <citation type="submission" date="2020-02" db="EMBL/GenBank/DDBJ databases">
        <authorList>
            <person name="Ma Q."/>
            <person name="Huang Y."/>
            <person name="Song X."/>
            <person name="Pei D."/>
        </authorList>
    </citation>
    <scope>NUCLEOTIDE SEQUENCE [LARGE SCALE GENOMIC DNA]</scope>
    <source>
        <strain evidence="1">Sxm20200214</strain>
        <tissue evidence="1">Leaf</tissue>
    </source>
</reference>
<dbReference type="Proteomes" id="UP000886595">
    <property type="component" value="Unassembled WGS sequence"/>
</dbReference>
<protein>
    <recommendedName>
        <fullName evidence="3">Vacuolar protein sorting-associated protein 35</fullName>
    </recommendedName>
</protein>
<dbReference type="GO" id="GO:0005770">
    <property type="term" value="C:late endosome"/>
    <property type="evidence" value="ECO:0007669"/>
    <property type="project" value="TreeGrafter"/>
</dbReference>
<dbReference type="PANTHER" id="PTHR11099:SF6">
    <property type="entry name" value="VACUOLAR PROTEIN SORTING-ASSOCIATED PROTEIN 35B"/>
    <property type="match status" value="1"/>
</dbReference>
<name>A0A8X7ULE4_BRACI</name>
<dbReference type="EMBL" id="JAAMPC010000011">
    <property type="protein sequence ID" value="KAG2281881.1"/>
    <property type="molecule type" value="Genomic_DNA"/>
</dbReference>
<evidence type="ECO:0008006" key="3">
    <source>
        <dbReference type="Google" id="ProtNLM"/>
    </source>
</evidence>
<dbReference type="GO" id="GO:0042147">
    <property type="term" value="P:retrograde transport, endosome to Golgi"/>
    <property type="evidence" value="ECO:0007669"/>
    <property type="project" value="InterPro"/>
</dbReference>
<dbReference type="GO" id="GO:0005829">
    <property type="term" value="C:cytosol"/>
    <property type="evidence" value="ECO:0007669"/>
    <property type="project" value="GOC"/>
</dbReference>
<evidence type="ECO:0000313" key="1">
    <source>
        <dbReference type="EMBL" id="KAG2281881.1"/>
    </source>
</evidence>
<proteinExistence type="predicted"/>
<sequence>MHRALDANNLREVLKYSALMLSELRTSKLSPQKYYDLYMRAFDQLRQLEIFLRDESRHGLPVVDLYELVQHAGNILPRMYLLCTVGSVYIKSKQAPSKDVLKDLVEMCRGVQHPIRGLFLRSYLTQVSRDKLPEIGSDYQGLCYKISMNKLWVRIQHQGPGTVREKQEKERNELRDLVGKNLHVLGQIEGVHLEMYKETVLPRILEQVVNCKDDFAQYYLMECIIQVFPDEYHLQTLETLLAACTQLMPTVDTKIVLTQLMDRLSNYAVSSPDVLHEFLQVEAFAKLNNAIGKVIDTQIEMPIVGAMTLVVSLLTFALRVHPDRLDYVDQVLGACVVKLSGGPKLEDARAMKQVVALLSAPLEKYNDIVTALTLSNYP</sequence>